<dbReference type="PROSITE" id="PS51118">
    <property type="entry name" value="HTH_HXLR"/>
    <property type="match status" value="1"/>
</dbReference>
<sequence length="121" mass="13656">MENPHSFRYNMLTGNGCPKTALSIRDALEALEGRWKLLILFALSSGPKRFKQLAAEVTGITDKTLSKELKALEMNQLINRKVFDTFPPTVEYSITEHGASLEKVLEELHYWGLAHRAKIIG</sequence>
<protein>
    <submittedName>
        <fullName evidence="5">Transcriptional regulator</fullName>
    </submittedName>
</protein>
<dbReference type="InterPro" id="IPR036388">
    <property type="entry name" value="WH-like_DNA-bd_sf"/>
</dbReference>
<name>A0ABQ2IBB5_9BACT</name>
<evidence type="ECO:0000259" key="4">
    <source>
        <dbReference type="PROSITE" id="PS51118"/>
    </source>
</evidence>
<evidence type="ECO:0000313" key="5">
    <source>
        <dbReference type="EMBL" id="GGN04063.1"/>
    </source>
</evidence>
<keyword evidence="6" id="KW-1185">Reference proteome</keyword>
<evidence type="ECO:0000256" key="2">
    <source>
        <dbReference type="ARBA" id="ARBA00023125"/>
    </source>
</evidence>
<feature type="domain" description="HTH hxlR-type" evidence="4">
    <location>
        <begin position="17"/>
        <end position="120"/>
    </location>
</feature>
<dbReference type="InterPro" id="IPR011991">
    <property type="entry name" value="ArsR-like_HTH"/>
</dbReference>
<keyword evidence="2" id="KW-0238">DNA-binding</keyword>
<dbReference type="InterPro" id="IPR036390">
    <property type="entry name" value="WH_DNA-bd_sf"/>
</dbReference>
<gene>
    <name evidence="5" type="ORF">GCM10010967_43680</name>
</gene>
<evidence type="ECO:0000256" key="1">
    <source>
        <dbReference type="ARBA" id="ARBA00023015"/>
    </source>
</evidence>
<dbReference type="SUPFAM" id="SSF46785">
    <property type="entry name" value="Winged helix' DNA-binding domain"/>
    <property type="match status" value="1"/>
</dbReference>
<comment type="caution">
    <text evidence="5">The sequence shown here is derived from an EMBL/GenBank/DDBJ whole genome shotgun (WGS) entry which is preliminary data.</text>
</comment>
<keyword evidence="3" id="KW-0804">Transcription</keyword>
<dbReference type="Proteomes" id="UP000632339">
    <property type="component" value="Unassembled WGS sequence"/>
</dbReference>
<dbReference type="Pfam" id="PF01638">
    <property type="entry name" value="HxlR"/>
    <property type="match status" value="1"/>
</dbReference>
<evidence type="ECO:0000313" key="6">
    <source>
        <dbReference type="Proteomes" id="UP000632339"/>
    </source>
</evidence>
<dbReference type="Gene3D" id="1.10.10.10">
    <property type="entry name" value="Winged helix-like DNA-binding domain superfamily/Winged helix DNA-binding domain"/>
    <property type="match status" value="1"/>
</dbReference>
<dbReference type="PANTHER" id="PTHR33204:SF29">
    <property type="entry name" value="TRANSCRIPTIONAL REGULATOR"/>
    <property type="match status" value="1"/>
</dbReference>
<evidence type="ECO:0000256" key="3">
    <source>
        <dbReference type="ARBA" id="ARBA00023163"/>
    </source>
</evidence>
<dbReference type="EMBL" id="BMLI01000002">
    <property type="protein sequence ID" value="GGN04063.1"/>
    <property type="molecule type" value="Genomic_DNA"/>
</dbReference>
<proteinExistence type="predicted"/>
<accession>A0ABQ2IBB5</accession>
<dbReference type="CDD" id="cd00090">
    <property type="entry name" value="HTH_ARSR"/>
    <property type="match status" value="1"/>
</dbReference>
<dbReference type="InterPro" id="IPR002577">
    <property type="entry name" value="HTH_HxlR"/>
</dbReference>
<reference evidence="6" key="1">
    <citation type="journal article" date="2019" name="Int. J. Syst. Evol. Microbiol.">
        <title>The Global Catalogue of Microorganisms (GCM) 10K type strain sequencing project: providing services to taxonomists for standard genome sequencing and annotation.</title>
        <authorList>
            <consortium name="The Broad Institute Genomics Platform"/>
            <consortium name="The Broad Institute Genome Sequencing Center for Infectious Disease"/>
            <person name="Wu L."/>
            <person name="Ma J."/>
        </authorList>
    </citation>
    <scope>NUCLEOTIDE SEQUENCE [LARGE SCALE GENOMIC DNA]</scope>
    <source>
        <strain evidence="6">CGMCC 1.6375</strain>
    </source>
</reference>
<dbReference type="PANTHER" id="PTHR33204">
    <property type="entry name" value="TRANSCRIPTIONAL REGULATOR, MARR FAMILY"/>
    <property type="match status" value="1"/>
</dbReference>
<organism evidence="5 6">
    <name type="scientific">Dyadobacter beijingensis</name>
    <dbReference type="NCBI Taxonomy" id="365489"/>
    <lineage>
        <taxon>Bacteria</taxon>
        <taxon>Pseudomonadati</taxon>
        <taxon>Bacteroidota</taxon>
        <taxon>Cytophagia</taxon>
        <taxon>Cytophagales</taxon>
        <taxon>Spirosomataceae</taxon>
        <taxon>Dyadobacter</taxon>
    </lineage>
</organism>
<keyword evidence="1" id="KW-0805">Transcription regulation</keyword>